<dbReference type="Proteomes" id="UP000236197">
    <property type="component" value="Unassembled WGS sequence"/>
</dbReference>
<keyword evidence="2" id="KW-1185">Reference proteome</keyword>
<dbReference type="EMBL" id="PPEK01000006">
    <property type="protein sequence ID" value="PNV67735.1"/>
    <property type="molecule type" value="Genomic_DNA"/>
</dbReference>
<dbReference type="RefSeq" id="WP_103265020.1">
    <property type="nucleotide sequence ID" value="NZ_CABMLE010000006.1"/>
</dbReference>
<reference evidence="2" key="1">
    <citation type="submission" date="2018-01" db="EMBL/GenBank/DDBJ databases">
        <title>Rubneribacter badeniensis gen. nov., sp. nov., and Colonibacter rubneri, gen. nov., sp. nov., WGS of new members of the Eggerthellaceae.</title>
        <authorList>
            <person name="Danylec N."/>
            <person name="Stoll D.A."/>
            <person name="Doetsch A."/>
            <person name="Kulling S.E."/>
            <person name="Huch M."/>
        </authorList>
    </citation>
    <scope>NUCLEOTIDE SEQUENCE [LARGE SCALE GENOMIC DNA]</scope>
    <source>
        <strain evidence="2">ResAG-96</strain>
    </source>
</reference>
<sequence length="511" mass="57762">MEALRGRKYQLITIAAIAAVVTAAAVGTLMGSNATLQGYVPQHERARAQDVQVNQGTAIDAESFASHLPVVSIDTHGQDVPGDVLYVEGEPVLRDDDRTVLTTAPDGSADITADFRLYDGAEGDANRLSDAPSVESKTLVHYRGHRSREFPKRNYSIHLVDDAGLPRNEKLAGMASENAWVLNGPYLDKSLIRNYVSYTLGQHLRVLSPDVRFCELFMDGEYRGVFLLMESVKEGGNRVNLTEPTGRGDTTSYLLKMDRPDIDAASLEDFGACTEPKRSEFSVLYPSDEELTQGRMDWIAQDMNALEKALYSYDYDTSDYGYWTSLDVDSFVDYFVFNEFTMNYDAGTYSTYVYKDLRGKLTIGPLWDFNSAYDNYVDRAYDDCEGFAMVDRYFYYMLSKDEKFVEAVIDRYHELRQDLLADEYVCAYIDETVSFLGDAADRNWEAWGYTFDPTQVRVGGKLAPDERNPATYDEAVEQVKTFVQARGAWLDAHIEDLRQFSHESAVKMNNH</sequence>
<gene>
    <name evidence="1" type="ORF">C2L71_06765</name>
</gene>
<protein>
    <submittedName>
        <fullName evidence="1">Spore coat protein CotH</fullName>
    </submittedName>
</protein>
<keyword evidence="1" id="KW-0167">Capsid protein</keyword>
<organism evidence="1 2">
    <name type="scientific">Enteroscipio rubneri</name>
    <dbReference type="NCBI Taxonomy" id="2070686"/>
    <lineage>
        <taxon>Bacteria</taxon>
        <taxon>Bacillati</taxon>
        <taxon>Actinomycetota</taxon>
        <taxon>Coriobacteriia</taxon>
        <taxon>Eggerthellales</taxon>
        <taxon>Eggerthellaceae</taxon>
        <taxon>Enteroscipio</taxon>
    </lineage>
</organism>
<evidence type="ECO:0000313" key="1">
    <source>
        <dbReference type="EMBL" id="PNV67735.1"/>
    </source>
</evidence>
<dbReference type="OrthoDB" id="9779955at2"/>
<dbReference type="AlphaFoldDB" id="A0A2K2UBM4"/>
<dbReference type="Pfam" id="PF08757">
    <property type="entry name" value="CotH"/>
    <property type="match status" value="1"/>
</dbReference>
<dbReference type="InterPro" id="IPR014867">
    <property type="entry name" value="Spore_coat_CotH_CotH2/3/7"/>
</dbReference>
<evidence type="ECO:0000313" key="2">
    <source>
        <dbReference type="Proteomes" id="UP000236197"/>
    </source>
</evidence>
<name>A0A2K2UBM4_9ACTN</name>
<accession>A0A2K2UBM4</accession>
<comment type="caution">
    <text evidence="1">The sequence shown here is derived from an EMBL/GenBank/DDBJ whole genome shotgun (WGS) entry which is preliminary data.</text>
</comment>
<proteinExistence type="predicted"/>
<keyword evidence="1" id="KW-0946">Virion</keyword>